<feature type="region of interest" description="Disordered" evidence="1">
    <location>
        <begin position="88"/>
        <end position="123"/>
    </location>
</feature>
<reference evidence="2" key="1">
    <citation type="submission" date="2017-05" db="UniProtKB">
        <authorList>
            <consortium name="EnsemblMetazoa"/>
        </authorList>
    </citation>
    <scope>IDENTIFICATION</scope>
</reference>
<evidence type="ECO:0000313" key="2">
    <source>
        <dbReference type="EnsemblMetazoa" id="Aqu2.1.15611_001"/>
    </source>
</evidence>
<protein>
    <submittedName>
        <fullName evidence="2">Uncharacterized protein</fullName>
    </submittedName>
</protein>
<dbReference type="InParanoid" id="A0A1X7TLG9"/>
<dbReference type="EnsemblMetazoa" id="Aqu2.1.15611_001">
    <property type="protein sequence ID" value="Aqu2.1.15611_001"/>
    <property type="gene ID" value="Aqu2.1.15611"/>
</dbReference>
<name>A0A1X7TLG9_AMPQE</name>
<feature type="compositionally biased region" description="Polar residues" evidence="1">
    <location>
        <begin position="89"/>
        <end position="104"/>
    </location>
</feature>
<accession>A0A1X7TLG9</accession>
<dbReference type="OrthoDB" id="691673at2759"/>
<dbReference type="AlphaFoldDB" id="A0A1X7TLG9"/>
<organism evidence="2">
    <name type="scientific">Amphimedon queenslandica</name>
    <name type="common">Sponge</name>
    <dbReference type="NCBI Taxonomy" id="400682"/>
    <lineage>
        <taxon>Eukaryota</taxon>
        <taxon>Metazoa</taxon>
        <taxon>Porifera</taxon>
        <taxon>Demospongiae</taxon>
        <taxon>Heteroscleromorpha</taxon>
        <taxon>Haplosclerida</taxon>
        <taxon>Niphatidae</taxon>
        <taxon>Amphimedon</taxon>
    </lineage>
</organism>
<proteinExistence type="predicted"/>
<sequence>MSSNGFRNKSWKQCRTKIKGLGTRYRVSGTDRKDYPFYKDLDPILGTRAATEPPLLIESSEPITIAPCEDDTDDEVGIDAAVCSPELLSGNQEESVEWPNTTVAEQPEETASGLPKGNGAHKR</sequence>
<evidence type="ECO:0000256" key="1">
    <source>
        <dbReference type="SAM" id="MobiDB-lite"/>
    </source>
</evidence>